<dbReference type="Proteomes" id="UP000325763">
    <property type="component" value="Chromosome"/>
</dbReference>
<dbReference type="KEGG" id="snq:CP978_33175"/>
<keyword evidence="1" id="KW-1133">Transmembrane helix</keyword>
<evidence type="ECO:0000313" key="5">
    <source>
        <dbReference type="Proteomes" id="UP000325763"/>
    </source>
</evidence>
<dbReference type="RefSeq" id="WP_043447214.1">
    <property type="nucleotide sequence ID" value="NZ_CP009313.1"/>
</dbReference>
<dbReference type="EMBL" id="CP009313">
    <property type="protein sequence ID" value="AJE44256.1"/>
    <property type="molecule type" value="Genomic_DNA"/>
</dbReference>
<sequence length="227" mass="24854">MNFDLKLQELSGTFSVADVVAAMALSFILSTLIGYAYRYTHRNVSYSQSYVQTLVVVGMIVALIMLVVGSNLARAFSLVGALSVVRFRNAVKETRDVGFIFLAMAIGMACGARFYTLAAVGAVVICAVIIVMFKFNWFALNVQRQVVKVQVPAGDDYTPQIRDVLIKYTSEFELVSTETIRGGALSEIFYTVRLKKGAEPGDLVSALQERTSGQRVTVLTGYDTTDL</sequence>
<keyword evidence="1" id="KW-0472">Membrane</keyword>
<accession>A0A0B5DUA0</accession>
<feature type="transmembrane region" description="Helical" evidence="1">
    <location>
        <begin position="57"/>
        <end position="85"/>
    </location>
</feature>
<dbReference type="OrthoDB" id="9803265at2"/>
<reference evidence="3 5" key="3">
    <citation type="submission" date="2017-09" db="EMBL/GenBank/DDBJ databases">
        <title>Streptomyces genome completion.</title>
        <authorList>
            <person name="Lee N."/>
            <person name="Cho B.-K."/>
        </authorList>
    </citation>
    <scope>NUCLEOTIDE SEQUENCE [LARGE SCALE GENOMIC DNA]</scope>
    <source>
        <strain evidence="3 5">ATCC 14899</strain>
    </source>
</reference>
<dbReference type="EMBL" id="CP023747">
    <property type="protein sequence ID" value="QEV42750.1"/>
    <property type="molecule type" value="Genomic_DNA"/>
</dbReference>
<dbReference type="STRING" id="40318.SNOD_32935"/>
<reference evidence="4" key="1">
    <citation type="submission" date="2014-09" db="EMBL/GenBank/DDBJ databases">
        <title>Sequence of the Streptomyces nodosus genome.</title>
        <authorList>
            <person name="Sweeney P."/>
            <person name="Stephens N."/>
            <person name="Murphy C."/>
            <person name="Caffrey P."/>
        </authorList>
    </citation>
    <scope>NUCLEOTIDE SEQUENCE [LARGE SCALE GENOMIC DNA]</scope>
    <source>
        <strain evidence="4">ATCC 14899</strain>
    </source>
</reference>
<keyword evidence="4" id="KW-1185">Reference proteome</keyword>
<feature type="transmembrane region" description="Helical" evidence="1">
    <location>
        <begin position="121"/>
        <end position="140"/>
    </location>
</feature>
<feature type="transmembrane region" description="Helical" evidence="1">
    <location>
        <begin position="97"/>
        <end position="115"/>
    </location>
</feature>
<gene>
    <name evidence="3" type="ORF">CP978_33175</name>
    <name evidence="2" type="ORF">SNOD_32935</name>
</gene>
<dbReference type="Proteomes" id="UP000031526">
    <property type="component" value="Chromosome"/>
</dbReference>
<keyword evidence="1" id="KW-0812">Transmembrane</keyword>
<protein>
    <submittedName>
        <fullName evidence="3">DUF4956 domain-containing protein</fullName>
    </submittedName>
    <submittedName>
        <fullName evidence="2">Membrane protein</fullName>
    </submittedName>
</protein>
<dbReference type="InterPro" id="IPR032531">
    <property type="entry name" value="DUF4956"/>
</dbReference>
<proteinExistence type="predicted"/>
<dbReference type="Pfam" id="PF16316">
    <property type="entry name" value="DUF4956"/>
    <property type="match status" value="1"/>
</dbReference>
<organism evidence="2 4">
    <name type="scientific">Streptomyces nodosus</name>
    <dbReference type="NCBI Taxonomy" id="40318"/>
    <lineage>
        <taxon>Bacteria</taxon>
        <taxon>Bacillati</taxon>
        <taxon>Actinomycetota</taxon>
        <taxon>Actinomycetes</taxon>
        <taxon>Kitasatosporales</taxon>
        <taxon>Streptomycetaceae</taxon>
        <taxon>Streptomyces</taxon>
    </lineage>
</organism>
<evidence type="ECO:0000256" key="1">
    <source>
        <dbReference type="SAM" id="Phobius"/>
    </source>
</evidence>
<dbReference type="AlphaFoldDB" id="A0A0B5DUA0"/>
<feature type="transmembrane region" description="Helical" evidence="1">
    <location>
        <begin position="12"/>
        <end position="37"/>
    </location>
</feature>
<evidence type="ECO:0000313" key="2">
    <source>
        <dbReference type="EMBL" id="AJE44256.1"/>
    </source>
</evidence>
<dbReference type="HOGENOM" id="CLU_100966_1_0_11"/>
<evidence type="ECO:0000313" key="3">
    <source>
        <dbReference type="EMBL" id="QEV42750.1"/>
    </source>
</evidence>
<evidence type="ECO:0000313" key="4">
    <source>
        <dbReference type="Proteomes" id="UP000031526"/>
    </source>
</evidence>
<reference evidence="2 4" key="2">
    <citation type="journal article" date="2016" name="Appl. Microbiol. Biotechnol.">
        <title>Exploiting the genome sequence of Streptomyces nodosus for enhanced antibiotic production.</title>
        <authorList>
            <person name="Sweeney P."/>
            <person name="Murphy C.D."/>
            <person name="Caffrey P."/>
        </authorList>
    </citation>
    <scope>NUCLEOTIDE SEQUENCE [LARGE SCALE GENOMIC DNA]</scope>
    <source>
        <strain evidence="2 4">ATCC 14899</strain>
    </source>
</reference>
<name>A0A0B5DUA0_9ACTN</name>